<comment type="caution">
    <text evidence="10">The sequence shown here is derived from an EMBL/GenBank/DDBJ whole genome shotgun (WGS) entry which is preliminary data.</text>
</comment>
<dbReference type="AlphaFoldDB" id="A0A502G9Z0"/>
<dbReference type="InterPro" id="IPR000515">
    <property type="entry name" value="MetI-like"/>
</dbReference>
<name>A0A502G9Z0_9PROT</name>
<evidence type="ECO:0000256" key="5">
    <source>
        <dbReference type="ARBA" id="ARBA00022692"/>
    </source>
</evidence>
<dbReference type="GO" id="GO:0005886">
    <property type="term" value="C:plasma membrane"/>
    <property type="evidence" value="ECO:0007669"/>
    <property type="project" value="UniProtKB-SubCell"/>
</dbReference>
<comment type="similarity">
    <text evidence="2">Belongs to the binding-protein-dependent transport system permease family. CysTW subfamily.</text>
</comment>
<gene>
    <name evidence="10" type="ORF">EAH89_09215</name>
</gene>
<dbReference type="Pfam" id="PF00528">
    <property type="entry name" value="BPD_transp_1"/>
    <property type="match status" value="1"/>
</dbReference>
<evidence type="ECO:0000259" key="9">
    <source>
        <dbReference type="PROSITE" id="PS50928"/>
    </source>
</evidence>
<feature type="transmembrane region" description="Helical" evidence="8">
    <location>
        <begin position="344"/>
        <end position="364"/>
    </location>
</feature>
<evidence type="ECO:0000256" key="7">
    <source>
        <dbReference type="ARBA" id="ARBA00023136"/>
    </source>
</evidence>
<sequence>MTRSPLMAALMVMPLVLLVVAGGVVPLGLLLSRAVLEREVAPALPRTAGALQRWDGTGLPDDAAFETLAADLAALRAAGAPGTAALARAAARLVADLPVLEGVLPGTAERVAETRTGRAVSVLVADPAWGEAETWAALRQAGAPASAFHPLAALGLRRTAAGGLEDSAQGPHARAILARGVGGAALATLACLVIAWPLARWIAEAPPGRAAPRAALAALPLLAGEAARAAGWSVLTEGGTAVALAALALGLVPLMALPVALALRRAGPDLPRAAAALGVPPGMVLRRVRLPLARRGIAAGAALVFAQALGALAVPAVLLPGRPLASTVLAAAAGAGEWGEAGALAAWLLVPALVAAGLLLGPLLRPRRGVAA</sequence>
<dbReference type="GO" id="GO:0055085">
    <property type="term" value="P:transmembrane transport"/>
    <property type="evidence" value="ECO:0007669"/>
    <property type="project" value="InterPro"/>
</dbReference>
<keyword evidence="5 8" id="KW-0812">Transmembrane</keyword>
<feature type="transmembrane region" description="Helical" evidence="8">
    <location>
        <begin position="176"/>
        <end position="199"/>
    </location>
</feature>
<keyword evidence="11" id="KW-1185">Reference proteome</keyword>
<comment type="subcellular location">
    <subcellularLocation>
        <location evidence="1 8">Cell membrane</location>
        <topology evidence="1 8">Multi-pass membrane protein</topology>
    </subcellularLocation>
</comment>
<feature type="transmembrane region" description="Helical" evidence="8">
    <location>
        <begin position="241"/>
        <end position="263"/>
    </location>
</feature>
<evidence type="ECO:0000256" key="6">
    <source>
        <dbReference type="ARBA" id="ARBA00022989"/>
    </source>
</evidence>
<feature type="transmembrane region" description="Helical" evidence="8">
    <location>
        <begin position="296"/>
        <end position="319"/>
    </location>
</feature>
<keyword evidence="3 8" id="KW-0813">Transport</keyword>
<feature type="domain" description="ABC transmembrane type-1" evidence="9">
    <location>
        <begin position="177"/>
        <end position="359"/>
    </location>
</feature>
<evidence type="ECO:0000256" key="3">
    <source>
        <dbReference type="ARBA" id="ARBA00022448"/>
    </source>
</evidence>
<evidence type="ECO:0000256" key="2">
    <source>
        <dbReference type="ARBA" id="ARBA00007069"/>
    </source>
</evidence>
<dbReference type="EMBL" id="RCZP01000006">
    <property type="protein sequence ID" value="TPG58130.1"/>
    <property type="molecule type" value="Genomic_DNA"/>
</dbReference>
<dbReference type="PANTHER" id="PTHR42929">
    <property type="entry name" value="INNER MEMBRANE ABC TRANSPORTER PERMEASE PROTEIN YDCU-RELATED-RELATED"/>
    <property type="match status" value="1"/>
</dbReference>
<dbReference type="InterPro" id="IPR035906">
    <property type="entry name" value="MetI-like_sf"/>
</dbReference>
<keyword evidence="4" id="KW-1003">Cell membrane</keyword>
<dbReference type="PROSITE" id="PS50928">
    <property type="entry name" value="ABC_TM1"/>
    <property type="match status" value="1"/>
</dbReference>
<dbReference type="PANTHER" id="PTHR42929:SF5">
    <property type="entry name" value="ABC TRANSPORTER PERMEASE PROTEIN"/>
    <property type="match status" value="1"/>
</dbReference>
<evidence type="ECO:0000313" key="11">
    <source>
        <dbReference type="Proteomes" id="UP000317078"/>
    </source>
</evidence>
<accession>A0A502G9Z0</accession>
<dbReference type="Proteomes" id="UP000317078">
    <property type="component" value="Unassembled WGS sequence"/>
</dbReference>
<protein>
    <submittedName>
        <fullName evidence="10">ABC transporter permease subunit</fullName>
    </submittedName>
</protein>
<feature type="transmembrane region" description="Helical" evidence="8">
    <location>
        <begin position="6"/>
        <end position="31"/>
    </location>
</feature>
<dbReference type="OrthoDB" id="7279135at2"/>
<evidence type="ECO:0000256" key="8">
    <source>
        <dbReference type="RuleBase" id="RU363032"/>
    </source>
</evidence>
<dbReference type="Gene3D" id="1.10.3720.10">
    <property type="entry name" value="MetI-like"/>
    <property type="match status" value="1"/>
</dbReference>
<proteinExistence type="inferred from homology"/>
<evidence type="ECO:0000256" key="1">
    <source>
        <dbReference type="ARBA" id="ARBA00004651"/>
    </source>
</evidence>
<evidence type="ECO:0000256" key="4">
    <source>
        <dbReference type="ARBA" id="ARBA00022475"/>
    </source>
</evidence>
<evidence type="ECO:0000313" key="10">
    <source>
        <dbReference type="EMBL" id="TPG58130.1"/>
    </source>
</evidence>
<dbReference type="SUPFAM" id="SSF161098">
    <property type="entry name" value="MetI-like"/>
    <property type="match status" value="1"/>
</dbReference>
<keyword evidence="6 8" id="KW-1133">Transmembrane helix</keyword>
<organism evidence="10 11">
    <name type="scientific">Muricoccus nepalensis</name>
    <dbReference type="NCBI Taxonomy" id="1854500"/>
    <lineage>
        <taxon>Bacteria</taxon>
        <taxon>Pseudomonadati</taxon>
        <taxon>Pseudomonadota</taxon>
        <taxon>Alphaproteobacteria</taxon>
        <taxon>Acetobacterales</taxon>
        <taxon>Roseomonadaceae</taxon>
        <taxon>Muricoccus</taxon>
    </lineage>
</organism>
<reference evidence="10 11" key="1">
    <citation type="journal article" date="2019" name="Environ. Microbiol.">
        <title>Species interactions and distinct microbial communities in high Arctic permafrost affected cryosols are associated with the CH4 and CO2 gas fluxes.</title>
        <authorList>
            <person name="Altshuler I."/>
            <person name="Hamel J."/>
            <person name="Turney S."/>
            <person name="Magnuson E."/>
            <person name="Levesque R."/>
            <person name="Greer C."/>
            <person name="Whyte L.G."/>
        </authorList>
    </citation>
    <scope>NUCLEOTIDE SEQUENCE [LARGE SCALE GENOMIC DNA]</scope>
    <source>
        <strain evidence="10 11">S9.3B</strain>
    </source>
</reference>
<dbReference type="RefSeq" id="WP_140882506.1">
    <property type="nucleotide sequence ID" value="NZ_RCZP01000006.1"/>
</dbReference>
<keyword evidence="7 8" id="KW-0472">Membrane</keyword>